<dbReference type="InterPro" id="IPR011256">
    <property type="entry name" value="Reg_factor_effector_dom_sf"/>
</dbReference>
<dbReference type="AlphaFoldDB" id="A0A542Y417"/>
<protein>
    <recommendedName>
        <fullName evidence="1">GyrI-like small molecule binding domain-containing protein</fullName>
    </recommendedName>
</protein>
<evidence type="ECO:0000313" key="2">
    <source>
        <dbReference type="EMBL" id="TQL42812.1"/>
    </source>
</evidence>
<accession>A0A542Y417</accession>
<dbReference type="SUPFAM" id="SSF55136">
    <property type="entry name" value="Probable bacterial effector-binding domain"/>
    <property type="match status" value="1"/>
</dbReference>
<name>A0A542Y417_9MICO</name>
<keyword evidence="3" id="KW-1185">Reference proteome</keyword>
<dbReference type="Proteomes" id="UP000319094">
    <property type="component" value="Unassembled WGS sequence"/>
</dbReference>
<evidence type="ECO:0000313" key="3">
    <source>
        <dbReference type="Proteomes" id="UP000319094"/>
    </source>
</evidence>
<comment type="caution">
    <text evidence="2">The sequence shown here is derived from an EMBL/GenBank/DDBJ whole genome shotgun (WGS) entry which is preliminary data.</text>
</comment>
<dbReference type="InterPro" id="IPR029442">
    <property type="entry name" value="GyrI-like"/>
</dbReference>
<dbReference type="Gene3D" id="3.20.80.10">
    <property type="entry name" value="Regulatory factor, effector binding domain"/>
    <property type="match status" value="1"/>
</dbReference>
<dbReference type="RefSeq" id="WP_141886212.1">
    <property type="nucleotide sequence ID" value="NZ_BAAAUY010000009.1"/>
</dbReference>
<gene>
    <name evidence="2" type="ORF">FB468_0820</name>
</gene>
<feature type="domain" description="GyrI-like small molecule binding" evidence="1">
    <location>
        <begin position="20"/>
        <end position="202"/>
    </location>
</feature>
<evidence type="ECO:0000259" key="1">
    <source>
        <dbReference type="Pfam" id="PF06445"/>
    </source>
</evidence>
<organism evidence="2 3">
    <name type="scientific">Leucobacter komagatae</name>
    <dbReference type="NCBI Taxonomy" id="55969"/>
    <lineage>
        <taxon>Bacteria</taxon>
        <taxon>Bacillati</taxon>
        <taxon>Actinomycetota</taxon>
        <taxon>Actinomycetes</taxon>
        <taxon>Micrococcales</taxon>
        <taxon>Microbacteriaceae</taxon>
        <taxon>Leucobacter</taxon>
    </lineage>
</organism>
<dbReference type="OrthoDB" id="4772335at2"/>
<sequence length="218" mass="24740">MSDKIDFKKTLDSFRAKRGEFRLAQVPETTYLMIDGQGDPNEGGEYARALEALYPVAYKLKFASKRELGRDYVVPPLEGLWWADDMDSFTVSRDKSVWRWTMMIMVPEWIDHAMFDTVVRGLGGKNAPEMLERVRFATLAEGLCVQTLHVGSFDDEAPVLEELHERFIPSAGLAMRGTHHEVYFSDPRKTAPERMRTLLRQPVERVGPGDSAARAADS</sequence>
<proteinExistence type="predicted"/>
<dbReference type="Pfam" id="PF06445">
    <property type="entry name" value="GyrI-like"/>
    <property type="match status" value="1"/>
</dbReference>
<dbReference type="EMBL" id="VFON01000001">
    <property type="protein sequence ID" value="TQL42812.1"/>
    <property type="molecule type" value="Genomic_DNA"/>
</dbReference>
<reference evidence="2 3" key="1">
    <citation type="submission" date="2019-06" db="EMBL/GenBank/DDBJ databases">
        <title>Sequencing the genomes of 1000 actinobacteria strains.</title>
        <authorList>
            <person name="Klenk H.-P."/>
        </authorList>
    </citation>
    <scope>NUCLEOTIDE SEQUENCE [LARGE SCALE GENOMIC DNA]</scope>
    <source>
        <strain evidence="2 3">DSM 8803</strain>
    </source>
</reference>